<comment type="caution">
    <text evidence="2">The sequence shown here is derived from an EMBL/GenBank/DDBJ whole genome shotgun (WGS) entry which is preliminary data.</text>
</comment>
<name>A0ABD3PRU9_9STRA</name>
<accession>A0ABD3PRU9</accession>
<gene>
    <name evidence="2" type="ORF">ACHAWO_004838</name>
</gene>
<organism evidence="2 3">
    <name type="scientific">Cyclotella atomus</name>
    <dbReference type="NCBI Taxonomy" id="382360"/>
    <lineage>
        <taxon>Eukaryota</taxon>
        <taxon>Sar</taxon>
        <taxon>Stramenopiles</taxon>
        <taxon>Ochrophyta</taxon>
        <taxon>Bacillariophyta</taxon>
        <taxon>Coscinodiscophyceae</taxon>
        <taxon>Thalassiosirophycidae</taxon>
        <taxon>Stephanodiscales</taxon>
        <taxon>Stephanodiscaceae</taxon>
        <taxon>Cyclotella</taxon>
    </lineage>
</organism>
<dbReference type="AlphaFoldDB" id="A0ABD3PRU9"/>
<reference evidence="2 3" key="1">
    <citation type="submission" date="2024-10" db="EMBL/GenBank/DDBJ databases">
        <title>Updated reference genomes for cyclostephanoid diatoms.</title>
        <authorList>
            <person name="Roberts W.R."/>
            <person name="Alverson A.J."/>
        </authorList>
    </citation>
    <scope>NUCLEOTIDE SEQUENCE [LARGE SCALE GENOMIC DNA]</scope>
    <source>
        <strain evidence="2 3">AJA010-31</strain>
    </source>
</reference>
<evidence type="ECO:0008006" key="4">
    <source>
        <dbReference type="Google" id="ProtNLM"/>
    </source>
</evidence>
<dbReference type="PANTHER" id="PTHR33050:SF8">
    <property type="entry name" value="REVERSE TRANSCRIPTASE DOMAIN-CONTAINING PROTEIN"/>
    <property type="match status" value="1"/>
</dbReference>
<sequence>MNRIRRDETRADKHRTTNLSTETKRDLKLWLKFINYAKEGISINSIIFRVPTSMSISDACKTGMGGYNPITGKMWRYKFTTEQQQAFTLNAKEFLAAAISQQLALQDDKSPFPCHLNIGDSRVAESWLYKSNHDPESSPVQNKIARQMATILIKMKASNYSQHLKGDKNKIADSLSRDTHLTDEQLFKLWQTTSPPLLPENPQILPLSNYFMDRLASTIDAQDKGVTLDTHSKYARSWRIWNKFLKKIPTNDKYLDGFTQNERNTILCVFMDTVKNGKFNKQSKSVRGTTEQKDANNVAKIIETSGRPDPRLTESGKQSLQYKRQTSNYKSRDGASKHQKALPPEVYRWWIRQATHNREKARANLLAGALFFGMRSCEYSKTPKSETQKTLPIRPCDIVFRIGNEVIDHNDNRITIADSVEITFVLQKNGEVEDQILQFHTNDIELCPVKHWSYNIQRLCSYPNYNPTWPVYYYFDVNTNKTSHISSHEIIIDIRASVNAIGEKIIGFTSKDVGTHSNCAAFAMMHYLAGTPVFTLMLLGRWMSDAFLRYIEKQVKEFSIGASDRMLTCNTFYNLPLLDFEQLVKHYWPLEEPPFQPLPMKHRTPFLAGLLVFDLQIDDVVNVPYFAV</sequence>
<dbReference type="EMBL" id="JALLPJ020000511">
    <property type="protein sequence ID" value="KAL3790081.1"/>
    <property type="molecule type" value="Genomic_DNA"/>
</dbReference>
<feature type="region of interest" description="Disordered" evidence="1">
    <location>
        <begin position="301"/>
        <end position="340"/>
    </location>
</feature>
<evidence type="ECO:0000313" key="3">
    <source>
        <dbReference type="Proteomes" id="UP001530400"/>
    </source>
</evidence>
<evidence type="ECO:0000256" key="1">
    <source>
        <dbReference type="SAM" id="MobiDB-lite"/>
    </source>
</evidence>
<dbReference type="PANTHER" id="PTHR33050">
    <property type="entry name" value="REVERSE TRANSCRIPTASE DOMAIN-CONTAINING PROTEIN"/>
    <property type="match status" value="1"/>
</dbReference>
<evidence type="ECO:0000313" key="2">
    <source>
        <dbReference type="EMBL" id="KAL3790081.1"/>
    </source>
</evidence>
<keyword evidence="3" id="KW-1185">Reference proteome</keyword>
<protein>
    <recommendedName>
        <fullName evidence="4">RNase H type-1 domain-containing protein</fullName>
    </recommendedName>
</protein>
<dbReference type="InterPro" id="IPR052055">
    <property type="entry name" value="Hepadnavirus_pol/RT"/>
</dbReference>
<feature type="compositionally biased region" description="Polar residues" evidence="1">
    <location>
        <begin position="315"/>
        <end position="329"/>
    </location>
</feature>
<dbReference type="Proteomes" id="UP001530400">
    <property type="component" value="Unassembled WGS sequence"/>
</dbReference>
<proteinExistence type="predicted"/>